<keyword evidence="2" id="KW-1185">Reference proteome</keyword>
<sequence>MTPIFVYTSNPADQGLVGFVLALSHNLRRPVRLLPLAQLPQPDALRLQQKRVEQRDLLDALEAAETHLALYASGDLPPDAGAEAGLRFTLESLNTRLKGVQAVLSSVEIGGQDNG</sequence>
<evidence type="ECO:0000313" key="1">
    <source>
        <dbReference type="EMBL" id="MBO2007577.1"/>
    </source>
</evidence>
<proteinExistence type="predicted"/>
<name>A0ABS3Q8P2_9BACT</name>
<dbReference type="EMBL" id="JAGETZ010000001">
    <property type="protein sequence ID" value="MBO2007577.1"/>
    <property type="molecule type" value="Genomic_DNA"/>
</dbReference>
<dbReference type="Proteomes" id="UP000664369">
    <property type="component" value="Unassembled WGS sequence"/>
</dbReference>
<reference evidence="1 2" key="1">
    <citation type="submission" date="2021-03" db="EMBL/GenBank/DDBJ databases">
        <authorList>
            <person name="Kim M.K."/>
        </authorList>
    </citation>
    <scope>NUCLEOTIDE SEQUENCE [LARGE SCALE GENOMIC DNA]</scope>
    <source>
        <strain evidence="1 2">BT442</strain>
    </source>
</reference>
<protein>
    <submittedName>
        <fullName evidence="1">Uncharacterized protein</fullName>
    </submittedName>
</protein>
<dbReference type="RefSeq" id="WP_208173115.1">
    <property type="nucleotide sequence ID" value="NZ_JAGETZ010000001.1"/>
</dbReference>
<gene>
    <name evidence="1" type="ORF">J4E00_00845</name>
</gene>
<organism evidence="1 2">
    <name type="scientific">Hymenobacter negativus</name>
    <dbReference type="NCBI Taxonomy" id="2795026"/>
    <lineage>
        <taxon>Bacteria</taxon>
        <taxon>Pseudomonadati</taxon>
        <taxon>Bacteroidota</taxon>
        <taxon>Cytophagia</taxon>
        <taxon>Cytophagales</taxon>
        <taxon>Hymenobacteraceae</taxon>
        <taxon>Hymenobacter</taxon>
    </lineage>
</organism>
<comment type="caution">
    <text evidence="1">The sequence shown here is derived from an EMBL/GenBank/DDBJ whole genome shotgun (WGS) entry which is preliminary data.</text>
</comment>
<accession>A0ABS3Q8P2</accession>
<evidence type="ECO:0000313" key="2">
    <source>
        <dbReference type="Proteomes" id="UP000664369"/>
    </source>
</evidence>